<feature type="domain" description="Schlafen AlbA-2" evidence="1">
    <location>
        <begin position="10"/>
        <end position="126"/>
    </location>
</feature>
<protein>
    <submittedName>
        <fullName evidence="2">AAA family ATPase</fullName>
    </submittedName>
</protein>
<dbReference type="Proteomes" id="UP000225608">
    <property type="component" value="Chromosome"/>
</dbReference>
<dbReference type="PANTHER" id="PTHR30595:SF6">
    <property type="entry name" value="SCHLAFEN ALBA-2 DOMAIN-CONTAINING PROTEIN"/>
    <property type="match status" value="1"/>
</dbReference>
<dbReference type="Pfam" id="PF04326">
    <property type="entry name" value="SLFN_AlbA_2"/>
    <property type="match status" value="1"/>
</dbReference>
<sequence length="521" mass="57343">MIGGSMQLVESETVEFKCTFTPKLLKAVVAFANSNGGTLYIGIDDFGSIIGVDDIDATMLQCSNAITDGVYPDVSEITTVSALDIDGAALVKIEVEAGPHKPYCLCSKGFVPAGVYRRLGPANVPIEMAQIRSMIKRTDGDYFETARSHEQSLTFFEAERAFRRAEITFDQTSQKNLGLIDELGFYTNLALLVSDQNPFAVRAGLFNDDAYTEFIDRQDGEGSIFRQIEDIERFLNISNATRMYFVPGRLDRIDKDDYPREAVREGILNLFIHRDYESSVASLIKMSRTALEFTNAGGPQHISVEEALAGGSDARNPKLQLLFLRLGMVEAFGTGLKGIRALYEAEGLEPEVCAYPAMFRLSLPNVNAVRNSYLTPRGNSGPNLRGDYSDYEQLEREGALPPDVSQAFASVRAQREGHVSMNGDCGHEVRAKLVEELGFDVACKASAMLQDVSDERRGGYARALIRFALERPRGFTRQDASDALGTGRDVTLRVINGLLEEGALVKEGRARATRYRAVGQV</sequence>
<dbReference type="Gene3D" id="3.30.950.30">
    <property type="entry name" value="Schlafen, AAA domain"/>
    <property type="match status" value="1"/>
</dbReference>
<reference evidence="2 3" key="1">
    <citation type="submission" date="2017-10" db="EMBL/GenBank/DDBJ databases">
        <title>Complete genome sequence of Collinsella aerofaciens isolated from the gut of a healthy adult Indian.</title>
        <authorList>
            <person name="Bag S."/>
            <person name="Ghosh T.S."/>
            <person name="Das B."/>
        </authorList>
    </citation>
    <scope>NUCLEOTIDE SEQUENCE [LARGE SCALE GENOMIC DNA]</scope>
    <source>
        <strain evidence="3">indica</strain>
    </source>
</reference>
<dbReference type="EMBL" id="CP024160">
    <property type="protein sequence ID" value="ATP54141.1"/>
    <property type="molecule type" value="Genomic_DNA"/>
</dbReference>
<dbReference type="Pfam" id="PF13749">
    <property type="entry name" value="HATPase_c_4"/>
    <property type="match status" value="1"/>
</dbReference>
<dbReference type="InterPro" id="IPR038461">
    <property type="entry name" value="Schlafen_AlbA_2_dom_sf"/>
</dbReference>
<dbReference type="KEGG" id="caer:CSV91_06055"/>
<organism evidence="2 3">
    <name type="scientific">Collinsella aerofaciens</name>
    <dbReference type="NCBI Taxonomy" id="74426"/>
    <lineage>
        <taxon>Bacteria</taxon>
        <taxon>Bacillati</taxon>
        <taxon>Actinomycetota</taxon>
        <taxon>Coriobacteriia</taxon>
        <taxon>Coriobacteriales</taxon>
        <taxon>Coriobacteriaceae</taxon>
        <taxon>Collinsella</taxon>
    </lineage>
</organism>
<dbReference type="Gene3D" id="3.30.565.60">
    <property type="match status" value="1"/>
</dbReference>
<dbReference type="InterPro" id="IPR038475">
    <property type="entry name" value="RecG_C_sf"/>
</dbReference>
<proteinExistence type="predicted"/>
<dbReference type="InterPro" id="IPR007421">
    <property type="entry name" value="Schlafen_AlbA_2_dom"/>
</dbReference>
<dbReference type="PANTHER" id="PTHR30595">
    <property type="entry name" value="GLPR-RELATED TRANSCRIPTIONAL REPRESSOR"/>
    <property type="match status" value="1"/>
</dbReference>
<dbReference type="InterPro" id="IPR036388">
    <property type="entry name" value="WH-like_DNA-bd_sf"/>
</dbReference>
<dbReference type="Gene3D" id="1.10.10.10">
    <property type="entry name" value="Winged helix-like DNA-binding domain superfamily/Winged helix DNA-binding domain"/>
    <property type="match status" value="1"/>
</dbReference>
<evidence type="ECO:0000313" key="3">
    <source>
        <dbReference type="Proteomes" id="UP000225608"/>
    </source>
</evidence>
<evidence type="ECO:0000313" key="2">
    <source>
        <dbReference type="EMBL" id="ATP54141.1"/>
    </source>
</evidence>
<gene>
    <name evidence="2" type="ORF">CSV91_06055</name>
</gene>
<evidence type="ECO:0000259" key="1">
    <source>
        <dbReference type="Pfam" id="PF04326"/>
    </source>
</evidence>
<dbReference type="AlphaFoldDB" id="A0A2D1TXQ2"/>
<name>A0A2D1TXQ2_9ACTN</name>
<accession>A0A2D1TXQ2</accession>